<evidence type="ECO:0000313" key="2">
    <source>
        <dbReference type="Proteomes" id="UP000821845"/>
    </source>
</evidence>
<sequence length="133" mass="14496">MSSSEQCAAKTRYLKRRLVTTYPSAKAGNRNVFSGSTTPERHEDAQHSSLVYGEQKEGVKWGGGEQGAVDRDSPPATTRRQEGAIPAVPGGDTPADCERSRALCAILLGIRTGVVWLAQKRDHQRSTLNMEEI</sequence>
<name>A0ACB7S589_HYAAI</name>
<proteinExistence type="predicted"/>
<protein>
    <submittedName>
        <fullName evidence="1">Uncharacterized protein</fullName>
    </submittedName>
</protein>
<reference evidence="1" key="1">
    <citation type="submission" date="2020-05" db="EMBL/GenBank/DDBJ databases">
        <title>Large-scale comparative analyses of tick genomes elucidate their genetic diversity and vector capacities.</title>
        <authorList>
            <person name="Jia N."/>
            <person name="Wang J."/>
            <person name="Shi W."/>
            <person name="Du L."/>
            <person name="Sun Y."/>
            <person name="Zhan W."/>
            <person name="Jiang J."/>
            <person name="Wang Q."/>
            <person name="Zhang B."/>
            <person name="Ji P."/>
            <person name="Sakyi L.B."/>
            <person name="Cui X."/>
            <person name="Yuan T."/>
            <person name="Jiang B."/>
            <person name="Yang W."/>
            <person name="Lam T.T.-Y."/>
            <person name="Chang Q."/>
            <person name="Ding S."/>
            <person name="Wang X."/>
            <person name="Zhu J."/>
            <person name="Ruan X."/>
            <person name="Zhao L."/>
            <person name="Wei J."/>
            <person name="Que T."/>
            <person name="Du C."/>
            <person name="Cheng J."/>
            <person name="Dai P."/>
            <person name="Han X."/>
            <person name="Huang E."/>
            <person name="Gao Y."/>
            <person name="Liu J."/>
            <person name="Shao H."/>
            <person name="Ye R."/>
            <person name="Li L."/>
            <person name="Wei W."/>
            <person name="Wang X."/>
            <person name="Wang C."/>
            <person name="Yang T."/>
            <person name="Huo Q."/>
            <person name="Li W."/>
            <person name="Guo W."/>
            <person name="Chen H."/>
            <person name="Zhou L."/>
            <person name="Ni X."/>
            <person name="Tian J."/>
            <person name="Zhou Y."/>
            <person name="Sheng Y."/>
            <person name="Liu T."/>
            <person name="Pan Y."/>
            <person name="Xia L."/>
            <person name="Li J."/>
            <person name="Zhao F."/>
            <person name="Cao W."/>
        </authorList>
    </citation>
    <scope>NUCLEOTIDE SEQUENCE</scope>
    <source>
        <strain evidence="1">Hyas-2018</strain>
    </source>
</reference>
<organism evidence="1 2">
    <name type="scientific">Hyalomma asiaticum</name>
    <name type="common">Tick</name>
    <dbReference type="NCBI Taxonomy" id="266040"/>
    <lineage>
        <taxon>Eukaryota</taxon>
        <taxon>Metazoa</taxon>
        <taxon>Ecdysozoa</taxon>
        <taxon>Arthropoda</taxon>
        <taxon>Chelicerata</taxon>
        <taxon>Arachnida</taxon>
        <taxon>Acari</taxon>
        <taxon>Parasitiformes</taxon>
        <taxon>Ixodida</taxon>
        <taxon>Ixodoidea</taxon>
        <taxon>Ixodidae</taxon>
        <taxon>Hyalomminae</taxon>
        <taxon>Hyalomma</taxon>
    </lineage>
</organism>
<dbReference type="Proteomes" id="UP000821845">
    <property type="component" value="Chromosome 5"/>
</dbReference>
<comment type="caution">
    <text evidence="1">The sequence shown here is derived from an EMBL/GenBank/DDBJ whole genome shotgun (WGS) entry which is preliminary data.</text>
</comment>
<evidence type="ECO:0000313" key="1">
    <source>
        <dbReference type="EMBL" id="KAH6929790.1"/>
    </source>
</evidence>
<keyword evidence="2" id="KW-1185">Reference proteome</keyword>
<gene>
    <name evidence="1" type="ORF">HPB50_005877</name>
</gene>
<dbReference type="EMBL" id="CM023485">
    <property type="protein sequence ID" value="KAH6929790.1"/>
    <property type="molecule type" value="Genomic_DNA"/>
</dbReference>
<accession>A0ACB7S589</accession>